<protein>
    <submittedName>
        <fullName evidence="1">Uncharacterized protein</fullName>
    </submittedName>
</protein>
<dbReference type="Proteomes" id="UP000034764">
    <property type="component" value="Unassembled WGS sequence"/>
</dbReference>
<reference evidence="1 2" key="1">
    <citation type="journal article" date="2015" name="Nature">
        <title>rRNA introns, odd ribosomes, and small enigmatic genomes across a large radiation of phyla.</title>
        <authorList>
            <person name="Brown C.T."/>
            <person name="Hug L.A."/>
            <person name="Thomas B.C."/>
            <person name="Sharon I."/>
            <person name="Castelle C.J."/>
            <person name="Singh A."/>
            <person name="Wilkins M.J."/>
            <person name="Williams K.H."/>
            <person name="Banfield J.F."/>
        </authorList>
    </citation>
    <scope>NUCLEOTIDE SEQUENCE [LARGE SCALE GENOMIC DNA]</scope>
</reference>
<dbReference type="EMBL" id="LBXD01000008">
    <property type="protein sequence ID" value="KKR23761.1"/>
    <property type="molecule type" value="Genomic_DNA"/>
</dbReference>
<name>A0A0G0PF13_9BACT</name>
<gene>
    <name evidence="1" type="ORF">UT53_C0008G0016</name>
</gene>
<evidence type="ECO:0000313" key="2">
    <source>
        <dbReference type="Proteomes" id="UP000034764"/>
    </source>
</evidence>
<sequence length="320" mass="37277">MSYKSRKLKKSKFSRLKYELGRIKFALLERARMLSPKIRSNGESYESLFDNRVRGGGDQMFQKERVLKILERYDRMRNNPDARYLERAIADQVQREGFLRLCVFVCPKFNSRALFSGTPENYMPIESGPDLFEPRIAKIISLREDLIRAGLLTEINIIIGDNDAEEYIFPFMDLILDVNLYRQRQSIYRISFEQRCQRLFGRSRCLIWSLAESNVVADASSPKISTIELRKELNFLKWLFSNEGPYRGMLAFSEEVLIRMAQMKYGLYGAQGKFLEMLGGILLQTEGPGVWLERTSMLRSTGSPAIPAIYPWIRKDEKQE</sequence>
<dbReference type="AlphaFoldDB" id="A0A0G0PF13"/>
<proteinExistence type="predicted"/>
<organism evidence="1 2">
    <name type="scientific">Candidatus Yanofskybacteria bacterium GW2011_GWD2_39_48</name>
    <dbReference type="NCBI Taxonomy" id="1619031"/>
    <lineage>
        <taxon>Bacteria</taxon>
        <taxon>Candidatus Yanofskyibacteriota</taxon>
    </lineage>
</organism>
<comment type="caution">
    <text evidence="1">The sequence shown here is derived from an EMBL/GenBank/DDBJ whole genome shotgun (WGS) entry which is preliminary data.</text>
</comment>
<accession>A0A0G0PF13</accession>
<evidence type="ECO:0000313" key="1">
    <source>
        <dbReference type="EMBL" id="KKR23761.1"/>
    </source>
</evidence>